<dbReference type="GO" id="GO:0016758">
    <property type="term" value="F:hexosyltransferase activity"/>
    <property type="evidence" value="ECO:0007669"/>
    <property type="project" value="InterPro"/>
</dbReference>
<evidence type="ECO:0000256" key="11">
    <source>
        <dbReference type="RuleBase" id="RU363063"/>
    </source>
</evidence>
<keyword evidence="5" id="KW-0812">Transmembrane</keyword>
<keyword evidence="9" id="KW-0472">Membrane</keyword>
<organism evidence="12 13">
    <name type="scientific">Potamilus streckersoni</name>
    <dbReference type="NCBI Taxonomy" id="2493646"/>
    <lineage>
        <taxon>Eukaryota</taxon>
        <taxon>Metazoa</taxon>
        <taxon>Spiralia</taxon>
        <taxon>Lophotrochozoa</taxon>
        <taxon>Mollusca</taxon>
        <taxon>Bivalvia</taxon>
        <taxon>Autobranchia</taxon>
        <taxon>Heteroconchia</taxon>
        <taxon>Palaeoheterodonta</taxon>
        <taxon>Unionida</taxon>
        <taxon>Unionoidea</taxon>
        <taxon>Unionidae</taxon>
        <taxon>Ambleminae</taxon>
        <taxon>Lampsilini</taxon>
        <taxon>Potamilus</taxon>
    </lineage>
</organism>
<dbReference type="GO" id="GO:0000139">
    <property type="term" value="C:Golgi membrane"/>
    <property type="evidence" value="ECO:0007669"/>
    <property type="project" value="UniProtKB-SubCell"/>
</dbReference>
<evidence type="ECO:0000256" key="10">
    <source>
        <dbReference type="ARBA" id="ARBA00023180"/>
    </source>
</evidence>
<dbReference type="Proteomes" id="UP001195483">
    <property type="component" value="Unassembled WGS sequence"/>
</dbReference>
<dbReference type="PANTHER" id="PTHR11214:SF364">
    <property type="entry name" value="HEXOSYLTRANSFERASE"/>
    <property type="match status" value="1"/>
</dbReference>
<keyword evidence="4" id="KW-0808">Transferase</keyword>
<sequence>MFMSTFAVQWVLRNTRLVIALLGISCLMMSVHYISTVNHLHIIRPRIIDLHRQRGSTYSPKAIQSDDEYHTIIHKGEIKSISENLKYHLTTIHGVNISGVNNTRSVYTKTLYPLTLDAPYLLSNQNLCKSVVNLSALVIVHTAPNHFDRRDIMRKTWTNNSYFHHLGSVRILFLLGTVLDNDTQIKIEDEFKKHGDILQGHFIDAYRNLTHKGVMGYKWISENCMNAKMIVKVDDDVVVDTYKLLKEYIPKLSGKNRYILCNYIFDRTMPIIREKNSKWYVASDFFRGYQFYPQYCSGFGVIISTDIIPFLYRAAYLTPFFWVDDVYLYGMLPSKVKEVTYISLARNVSLNFDKGLQCIENTIKQCPFLISDGGNPEEVIQLWNAMGKAYKRTLNVQFTLSNTSHEMNAENTTE</sequence>
<dbReference type="Gene3D" id="3.90.550.50">
    <property type="match status" value="1"/>
</dbReference>
<evidence type="ECO:0000256" key="2">
    <source>
        <dbReference type="ARBA" id="ARBA00008661"/>
    </source>
</evidence>
<comment type="caution">
    <text evidence="12">The sequence shown here is derived from an EMBL/GenBank/DDBJ whole genome shotgun (WGS) entry which is preliminary data.</text>
</comment>
<evidence type="ECO:0000256" key="8">
    <source>
        <dbReference type="ARBA" id="ARBA00023034"/>
    </source>
</evidence>
<dbReference type="PANTHER" id="PTHR11214">
    <property type="entry name" value="BETA-1,3-N-ACETYLGLUCOSAMINYLTRANSFERASE"/>
    <property type="match status" value="1"/>
</dbReference>
<keyword evidence="6" id="KW-0735">Signal-anchor</keyword>
<keyword evidence="3 11" id="KW-0328">Glycosyltransferase</keyword>
<evidence type="ECO:0000313" key="13">
    <source>
        <dbReference type="Proteomes" id="UP001195483"/>
    </source>
</evidence>
<keyword evidence="10" id="KW-0325">Glycoprotein</keyword>
<reference evidence="12" key="2">
    <citation type="journal article" date="2021" name="Genome Biol. Evol.">
        <title>Developing a high-quality reference genome for a parasitic bivalve with doubly uniparental inheritance (Bivalvia: Unionida).</title>
        <authorList>
            <person name="Smith C.H."/>
        </authorList>
    </citation>
    <scope>NUCLEOTIDE SEQUENCE</scope>
    <source>
        <strain evidence="12">CHS0354</strain>
        <tissue evidence="12">Mantle</tissue>
    </source>
</reference>
<evidence type="ECO:0000313" key="12">
    <source>
        <dbReference type="EMBL" id="KAK3609347.1"/>
    </source>
</evidence>
<dbReference type="EMBL" id="JAEAOA010001473">
    <property type="protein sequence ID" value="KAK3609347.1"/>
    <property type="molecule type" value="Genomic_DNA"/>
</dbReference>
<evidence type="ECO:0000256" key="7">
    <source>
        <dbReference type="ARBA" id="ARBA00022989"/>
    </source>
</evidence>
<dbReference type="AlphaFoldDB" id="A0AAE0WDB3"/>
<evidence type="ECO:0000256" key="9">
    <source>
        <dbReference type="ARBA" id="ARBA00023136"/>
    </source>
</evidence>
<accession>A0AAE0WDB3</accession>
<keyword evidence="8 11" id="KW-0333">Golgi apparatus</keyword>
<proteinExistence type="inferred from homology"/>
<comment type="similarity">
    <text evidence="2 11">Belongs to the glycosyltransferase 31 family.</text>
</comment>
<evidence type="ECO:0000256" key="4">
    <source>
        <dbReference type="ARBA" id="ARBA00022679"/>
    </source>
</evidence>
<evidence type="ECO:0000256" key="3">
    <source>
        <dbReference type="ARBA" id="ARBA00022676"/>
    </source>
</evidence>
<dbReference type="Pfam" id="PF01762">
    <property type="entry name" value="Galactosyl_T"/>
    <property type="match status" value="1"/>
</dbReference>
<reference evidence="12" key="1">
    <citation type="journal article" date="2021" name="Genome Biol. Evol.">
        <title>A High-Quality Reference Genome for a Parasitic Bivalve with Doubly Uniparental Inheritance (Bivalvia: Unionida).</title>
        <authorList>
            <person name="Smith C.H."/>
        </authorList>
    </citation>
    <scope>NUCLEOTIDE SEQUENCE</scope>
    <source>
        <strain evidence="12">CHS0354</strain>
    </source>
</reference>
<dbReference type="EC" id="2.4.1.-" evidence="11"/>
<protein>
    <recommendedName>
        <fullName evidence="11">Hexosyltransferase</fullName>
        <ecNumber evidence="11">2.4.1.-</ecNumber>
    </recommendedName>
</protein>
<evidence type="ECO:0000256" key="1">
    <source>
        <dbReference type="ARBA" id="ARBA00004323"/>
    </source>
</evidence>
<evidence type="ECO:0000256" key="6">
    <source>
        <dbReference type="ARBA" id="ARBA00022968"/>
    </source>
</evidence>
<gene>
    <name evidence="12" type="ORF">CHS0354_024891</name>
</gene>
<reference evidence="12" key="3">
    <citation type="submission" date="2023-05" db="EMBL/GenBank/DDBJ databases">
        <authorList>
            <person name="Smith C.H."/>
        </authorList>
    </citation>
    <scope>NUCLEOTIDE SEQUENCE</scope>
    <source>
        <strain evidence="12">CHS0354</strain>
        <tissue evidence="12">Mantle</tissue>
    </source>
</reference>
<dbReference type="InterPro" id="IPR002659">
    <property type="entry name" value="Glyco_trans_31"/>
</dbReference>
<keyword evidence="7" id="KW-1133">Transmembrane helix</keyword>
<keyword evidence="13" id="KW-1185">Reference proteome</keyword>
<comment type="subcellular location">
    <subcellularLocation>
        <location evidence="1 11">Golgi apparatus membrane</location>
        <topology evidence="1 11">Single-pass type II membrane protein</topology>
    </subcellularLocation>
</comment>
<dbReference type="GO" id="GO:0006493">
    <property type="term" value="P:protein O-linked glycosylation"/>
    <property type="evidence" value="ECO:0007669"/>
    <property type="project" value="TreeGrafter"/>
</dbReference>
<evidence type="ECO:0000256" key="5">
    <source>
        <dbReference type="ARBA" id="ARBA00022692"/>
    </source>
</evidence>
<name>A0AAE0WDB3_9BIVA</name>
<dbReference type="FunFam" id="3.90.550.50:FF:000001">
    <property type="entry name" value="Hexosyltransferase"/>
    <property type="match status" value="1"/>
</dbReference>